<name>A0A9W6YGH9_9STRA</name>
<dbReference type="Proteomes" id="UP001165121">
    <property type="component" value="Unassembled WGS sequence"/>
</dbReference>
<dbReference type="OrthoDB" id="139085at2759"/>
<protein>
    <submittedName>
        <fullName evidence="2">Unnamed protein product</fullName>
    </submittedName>
</protein>
<keyword evidence="3" id="KW-1185">Reference proteome</keyword>
<proteinExistence type="predicted"/>
<feature type="compositionally biased region" description="Polar residues" evidence="1">
    <location>
        <begin position="12"/>
        <end position="25"/>
    </location>
</feature>
<accession>A0A9W6YGH9</accession>
<comment type="caution">
    <text evidence="2">The sequence shown here is derived from an EMBL/GenBank/DDBJ whole genome shotgun (WGS) entry which is preliminary data.</text>
</comment>
<evidence type="ECO:0000313" key="3">
    <source>
        <dbReference type="Proteomes" id="UP001165121"/>
    </source>
</evidence>
<reference evidence="2" key="1">
    <citation type="submission" date="2023-04" db="EMBL/GenBank/DDBJ databases">
        <title>Phytophthora fragariaefolia NBRC 109709.</title>
        <authorList>
            <person name="Ichikawa N."/>
            <person name="Sato H."/>
            <person name="Tonouchi N."/>
        </authorList>
    </citation>
    <scope>NUCLEOTIDE SEQUENCE</scope>
    <source>
        <strain evidence="2">NBRC 109709</strain>
    </source>
</reference>
<evidence type="ECO:0000256" key="1">
    <source>
        <dbReference type="SAM" id="MobiDB-lite"/>
    </source>
</evidence>
<dbReference type="AlphaFoldDB" id="A0A9W6YGH9"/>
<gene>
    <name evidence="2" type="ORF">Pfra01_002854300</name>
</gene>
<dbReference type="EMBL" id="BSXT01009222">
    <property type="protein sequence ID" value="GMF70775.1"/>
    <property type="molecule type" value="Genomic_DNA"/>
</dbReference>
<feature type="region of interest" description="Disordered" evidence="1">
    <location>
        <begin position="1"/>
        <end position="28"/>
    </location>
</feature>
<organism evidence="2 3">
    <name type="scientific">Phytophthora fragariaefolia</name>
    <dbReference type="NCBI Taxonomy" id="1490495"/>
    <lineage>
        <taxon>Eukaryota</taxon>
        <taxon>Sar</taxon>
        <taxon>Stramenopiles</taxon>
        <taxon>Oomycota</taxon>
        <taxon>Peronosporomycetes</taxon>
        <taxon>Peronosporales</taxon>
        <taxon>Peronosporaceae</taxon>
        <taxon>Phytophthora</taxon>
    </lineage>
</organism>
<sequence>MEYERGAENLPVDTNMSTGSSSATATHVAREGCPNLADQEWEELQRLATVIGDEAVATMLRTLSPTEQHGGALRFIMKEQREIAAHAKVSVHTAHGVIETPRGQLRWRRGWTSPPLACRSRHCHHGSAYARPVVEGCVRHVMSWRTSKELGVWTPTHGSYVL</sequence>
<evidence type="ECO:0000313" key="2">
    <source>
        <dbReference type="EMBL" id="GMF70775.1"/>
    </source>
</evidence>